<accession>A0A6G0WV82</accession>
<evidence type="ECO:0008006" key="3">
    <source>
        <dbReference type="Google" id="ProtNLM"/>
    </source>
</evidence>
<gene>
    <name evidence="1" type="ORF">Ae201684_011289</name>
</gene>
<dbReference type="PANTHER" id="PTHR47150">
    <property type="entry name" value="OS12G0169200 PROTEIN"/>
    <property type="match status" value="1"/>
</dbReference>
<dbReference type="InterPro" id="IPR006912">
    <property type="entry name" value="Harbinger_derived_prot"/>
</dbReference>
<protein>
    <recommendedName>
        <fullName evidence="3">DDE Tnp4 domain-containing protein</fullName>
    </recommendedName>
</protein>
<keyword evidence="2" id="KW-1185">Reference proteome</keyword>
<organism evidence="1 2">
    <name type="scientific">Aphanomyces euteiches</name>
    <dbReference type="NCBI Taxonomy" id="100861"/>
    <lineage>
        <taxon>Eukaryota</taxon>
        <taxon>Sar</taxon>
        <taxon>Stramenopiles</taxon>
        <taxon>Oomycota</taxon>
        <taxon>Saprolegniomycetes</taxon>
        <taxon>Saprolegniales</taxon>
        <taxon>Verrucalvaceae</taxon>
        <taxon>Aphanomyces</taxon>
    </lineage>
</organism>
<dbReference type="AlphaFoldDB" id="A0A6G0WV82"/>
<dbReference type="Pfam" id="PF04827">
    <property type="entry name" value="Plant_tran"/>
    <property type="match status" value="1"/>
</dbReference>
<dbReference type="PANTHER" id="PTHR47150:SF5">
    <property type="entry name" value="OS07G0546750 PROTEIN"/>
    <property type="match status" value="1"/>
</dbReference>
<evidence type="ECO:0000313" key="2">
    <source>
        <dbReference type="Proteomes" id="UP000481153"/>
    </source>
</evidence>
<dbReference type="EMBL" id="VJMJ01000143">
    <property type="protein sequence ID" value="KAF0731386.1"/>
    <property type="molecule type" value="Genomic_DNA"/>
</dbReference>
<dbReference type="VEuPathDB" id="FungiDB:AeMF1_009065"/>
<proteinExistence type="predicted"/>
<evidence type="ECO:0000313" key="1">
    <source>
        <dbReference type="EMBL" id="KAF0731386.1"/>
    </source>
</evidence>
<name>A0A6G0WV82_9STRA</name>
<sequence>MAVLARNAMDSSDDQVVMALVQVIRSRQVKTTREARKSGNIGRGHLAGHENIIRDYFGQGNNPPIYSDRTFRRRFRMGRDLFLRIVHSVVEDDSYFVQKRDAIGKKGLSHIQKCTSAMRILAYGLSADATDEYCRLGESTSMKSLKRFVDAIVNVFGPKYLREPSDDDIQHHLNQNAARGFPGMFGSIDCTHWEWKNCPVAWQGQYQDREGKRSIILEAIATQMARVYWCPRVKQRYQRI</sequence>
<dbReference type="Proteomes" id="UP000481153">
    <property type="component" value="Unassembled WGS sequence"/>
</dbReference>
<reference evidence="1 2" key="1">
    <citation type="submission" date="2019-07" db="EMBL/GenBank/DDBJ databases">
        <title>Genomics analysis of Aphanomyces spp. identifies a new class of oomycete effector associated with host adaptation.</title>
        <authorList>
            <person name="Gaulin E."/>
        </authorList>
    </citation>
    <scope>NUCLEOTIDE SEQUENCE [LARGE SCALE GENOMIC DNA]</scope>
    <source>
        <strain evidence="1 2">ATCC 201684</strain>
    </source>
</reference>
<comment type="caution">
    <text evidence="1">The sequence shown here is derived from an EMBL/GenBank/DDBJ whole genome shotgun (WGS) entry which is preliminary data.</text>
</comment>